<reference evidence="12" key="1">
    <citation type="submission" date="2017-06" db="EMBL/GenBank/DDBJ databases">
        <authorList>
            <person name="Varghese N."/>
            <person name="Submissions S."/>
        </authorList>
    </citation>
    <scope>NUCLEOTIDE SEQUENCE [LARGE SCALE GENOMIC DNA]</scope>
    <source>
        <strain evidence="12">LNB2</strain>
    </source>
</reference>
<evidence type="ECO:0000256" key="2">
    <source>
        <dbReference type="ARBA" id="ARBA00007353"/>
    </source>
</evidence>
<dbReference type="NCBIfam" id="TIGR00726">
    <property type="entry name" value="peptidoglycan editing factor PgeF"/>
    <property type="match status" value="1"/>
</dbReference>
<name>A0A239EEP7_9SPHN</name>
<evidence type="ECO:0000256" key="4">
    <source>
        <dbReference type="ARBA" id="ARBA00022723"/>
    </source>
</evidence>
<comment type="catalytic activity">
    <reaction evidence="8">
        <text>adenosine + phosphate = alpha-D-ribose 1-phosphate + adenine</text>
        <dbReference type="Rhea" id="RHEA:27642"/>
        <dbReference type="ChEBI" id="CHEBI:16335"/>
        <dbReference type="ChEBI" id="CHEBI:16708"/>
        <dbReference type="ChEBI" id="CHEBI:43474"/>
        <dbReference type="ChEBI" id="CHEBI:57720"/>
        <dbReference type="EC" id="2.4.2.1"/>
    </reaction>
    <physiologicalReaction direction="left-to-right" evidence="8">
        <dbReference type="Rhea" id="RHEA:27643"/>
    </physiologicalReaction>
</comment>
<dbReference type="Gene3D" id="3.60.140.10">
    <property type="entry name" value="CNF1/YfiH-like putative cysteine hydrolases"/>
    <property type="match status" value="1"/>
</dbReference>
<comment type="catalytic activity">
    <reaction evidence="1">
        <text>inosine + phosphate = alpha-D-ribose 1-phosphate + hypoxanthine</text>
        <dbReference type="Rhea" id="RHEA:27646"/>
        <dbReference type="ChEBI" id="CHEBI:17368"/>
        <dbReference type="ChEBI" id="CHEBI:17596"/>
        <dbReference type="ChEBI" id="CHEBI:43474"/>
        <dbReference type="ChEBI" id="CHEBI:57720"/>
        <dbReference type="EC" id="2.4.2.1"/>
    </reaction>
    <physiologicalReaction direction="left-to-right" evidence="1">
        <dbReference type="Rhea" id="RHEA:27647"/>
    </physiologicalReaction>
</comment>
<dbReference type="Pfam" id="PF02578">
    <property type="entry name" value="Cu-oxidase_4"/>
    <property type="match status" value="1"/>
</dbReference>
<dbReference type="InterPro" id="IPR003730">
    <property type="entry name" value="Cu_polyphenol_OxRdtase"/>
</dbReference>
<evidence type="ECO:0000256" key="10">
    <source>
        <dbReference type="RuleBase" id="RU361274"/>
    </source>
</evidence>
<dbReference type="RefSeq" id="WP_089219116.1">
    <property type="nucleotide sequence ID" value="NZ_FZOS01000006.1"/>
</dbReference>
<evidence type="ECO:0000256" key="6">
    <source>
        <dbReference type="ARBA" id="ARBA00022833"/>
    </source>
</evidence>
<accession>A0A239EEP7</accession>
<dbReference type="PANTHER" id="PTHR30616:SF2">
    <property type="entry name" value="PURINE NUCLEOSIDE PHOSPHORYLASE LACC1"/>
    <property type="match status" value="1"/>
</dbReference>
<comment type="similarity">
    <text evidence="2 10">Belongs to the purine nucleoside phosphorylase YfiH/LACC1 family.</text>
</comment>
<organism evidence="11 12">
    <name type="scientific">Edaphosphingomonas laterariae</name>
    <dbReference type="NCBI Taxonomy" id="861865"/>
    <lineage>
        <taxon>Bacteria</taxon>
        <taxon>Pseudomonadati</taxon>
        <taxon>Pseudomonadota</taxon>
        <taxon>Alphaproteobacteria</taxon>
        <taxon>Sphingomonadales</taxon>
        <taxon>Rhizorhabdaceae</taxon>
        <taxon>Edaphosphingomonas</taxon>
    </lineage>
</organism>
<evidence type="ECO:0000256" key="1">
    <source>
        <dbReference type="ARBA" id="ARBA00000553"/>
    </source>
</evidence>
<dbReference type="CDD" id="cd16833">
    <property type="entry name" value="YfiH"/>
    <property type="match status" value="1"/>
</dbReference>
<dbReference type="AlphaFoldDB" id="A0A239EEP7"/>
<dbReference type="PANTHER" id="PTHR30616">
    <property type="entry name" value="UNCHARACTERIZED PROTEIN YFIH"/>
    <property type="match status" value="1"/>
</dbReference>
<evidence type="ECO:0000313" key="12">
    <source>
        <dbReference type="Proteomes" id="UP000198281"/>
    </source>
</evidence>
<keyword evidence="12" id="KW-1185">Reference proteome</keyword>
<evidence type="ECO:0000256" key="7">
    <source>
        <dbReference type="ARBA" id="ARBA00047989"/>
    </source>
</evidence>
<comment type="catalytic activity">
    <reaction evidence="7">
        <text>adenosine + H2O + H(+) = inosine + NH4(+)</text>
        <dbReference type="Rhea" id="RHEA:24408"/>
        <dbReference type="ChEBI" id="CHEBI:15377"/>
        <dbReference type="ChEBI" id="CHEBI:15378"/>
        <dbReference type="ChEBI" id="CHEBI:16335"/>
        <dbReference type="ChEBI" id="CHEBI:17596"/>
        <dbReference type="ChEBI" id="CHEBI:28938"/>
        <dbReference type="EC" id="3.5.4.4"/>
    </reaction>
    <physiologicalReaction direction="left-to-right" evidence="7">
        <dbReference type="Rhea" id="RHEA:24409"/>
    </physiologicalReaction>
</comment>
<dbReference type="GO" id="GO:0005507">
    <property type="term" value="F:copper ion binding"/>
    <property type="evidence" value="ECO:0007669"/>
    <property type="project" value="TreeGrafter"/>
</dbReference>
<evidence type="ECO:0000256" key="9">
    <source>
        <dbReference type="ARBA" id="ARBA00049893"/>
    </source>
</evidence>
<dbReference type="Proteomes" id="UP000198281">
    <property type="component" value="Unassembled WGS sequence"/>
</dbReference>
<dbReference type="EMBL" id="FZOS01000006">
    <property type="protein sequence ID" value="SNS43250.1"/>
    <property type="molecule type" value="Genomic_DNA"/>
</dbReference>
<keyword evidence="4" id="KW-0479">Metal-binding</keyword>
<keyword evidence="6" id="KW-0862">Zinc</keyword>
<evidence type="ECO:0000256" key="8">
    <source>
        <dbReference type="ARBA" id="ARBA00048968"/>
    </source>
</evidence>
<proteinExistence type="inferred from homology"/>
<gene>
    <name evidence="11" type="ORF">SAMN06295912_106108</name>
</gene>
<dbReference type="SUPFAM" id="SSF64438">
    <property type="entry name" value="CNF1/YfiH-like putative cysteine hydrolases"/>
    <property type="match status" value="1"/>
</dbReference>
<dbReference type="OrthoDB" id="4279at2"/>
<keyword evidence="5" id="KW-0378">Hydrolase</keyword>
<protein>
    <recommendedName>
        <fullName evidence="10">Purine nucleoside phosphorylase</fullName>
    </recommendedName>
</protein>
<evidence type="ECO:0000256" key="5">
    <source>
        <dbReference type="ARBA" id="ARBA00022801"/>
    </source>
</evidence>
<sequence>MTDIVEPIRAPSLGDVRHGFLGRRGGVSTGIHAGLNVGLGSDDDRDAILENRRRAVAAVAPGAALVTLHQVHSADAVAVTAPFADDARPHADALVTDRPGLLLGILTADCVPVLFADPAAGVVGAAHAGWKGAINGVTDATIAAMEKLGADRGRIVAAIGPCIARASYEVDDGFFRRFAEADPENERFFADGVRDGHHQFDIEAYVTAQLAAAGIGRVAALGLDTYAHEDRFYSFRRATHRGEPGYGRQVSLIGL</sequence>
<evidence type="ECO:0000256" key="3">
    <source>
        <dbReference type="ARBA" id="ARBA00022679"/>
    </source>
</evidence>
<evidence type="ECO:0000313" key="11">
    <source>
        <dbReference type="EMBL" id="SNS43250.1"/>
    </source>
</evidence>
<dbReference type="GO" id="GO:0016787">
    <property type="term" value="F:hydrolase activity"/>
    <property type="evidence" value="ECO:0007669"/>
    <property type="project" value="UniProtKB-KW"/>
</dbReference>
<comment type="catalytic activity">
    <reaction evidence="9">
        <text>S-methyl-5'-thioadenosine + phosphate = 5-(methylsulfanyl)-alpha-D-ribose 1-phosphate + adenine</text>
        <dbReference type="Rhea" id="RHEA:11852"/>
        <dbReference type="ChEBI" id="CHEBI:16708"/>
        <dbReference type="ChEBI" id="CHEBI:17509"/>
        <dbReference type="ChEBI" id="CHEBI:43474"/>
        <dbReference type="ChEBI" id="CHEBI:58533"/>
        <dbReference type="EC" id="2.4.2.28"/>
    </reaction>
    <physiologicalReaction direction="left-to-right" evidence="9">
        <dbReference type="Rhea" id="RHEA:11853"/>
    </physiologicalReaction>
</comment>
<dbReference type="InterPro" id="IPR038371">
    <property type="entry name" value="Cu_polyphenol_OxRdtase_sf"/>
</dbReference>
<keyword evidence="3" id="KW-0808">Transferase</keyword>
<dbReference type="InterPro" id="IPR011324">
    <property type="entry name" value="Cytotoxic_necrot_fac-like_cat"/>
</dbReference>
<dbReference type="GO" id="GO:0017061">
    <property type="term" value="F:S-methyl-5-thioadenosine phosphorylase activity"/>
    <property type="evidence" value="ECO:0007669"/>
    <property type="project" value="UniProtKB-EC"/>
</dbReference>